<proteinExistence type="predicted"/>
<name>F9EJQ7_9FUSO</name>
<organism evidence="1 2">
    <name type="scientific">Fusobacterium animalis ATCC 51191</name>
    <dbReference type="NCBI Taxonomy" id="997347"/>
    <lineage>
        <taxon>Bacteria</taxon>
        <taxon>Fusobacteriati</taxon>
        <taxon>Fusobacteriota</taxon>
        <taxon>Fusobacteriia</taxon>
        <taxon>Fusobacteriales</taxon>
        <taxon>Fusobacteriaceae</taxon>
        <taxon>Fusobacterium</taxon>
    </lineage>
</organism>
<evidence type="ECO:0008006" key="3">
    <source>
        <dbReference type="Google" id="ProtNLM"/>
    </source>
</evidence>
<sequence>MWENREEKKMFKNQNLPLFNKGTYKEIDRVYVSRVQNAMFQVMELQEEYGKYDNDSFLNEMKDSMVGMYLGYEFVNIDKHGFDAKRKSNKYDEWLEVKQVSFKSESWQATFNDTTIEKAEAFKDIKLNLAVGVWNKMMELMFIVYGKNYEIGEYLEKMVIKCKEEQRRSTQTISVQSLIENYNFRVKPVNNSSKEVEELLKIRFKKYNWRDRIDKE</sequence>
<comment type="caution">
    <text evidence="1">The sequence shown here is derived from an EMBL/GenBank/DDBJ whole genome shotgun (WGS) entry which is preliminary data.</text>
</comment>
<dbReference type="EMBL" id="AFQD01000024">
    <property type="protein sequence ID" value="EGQ80805.1"/>
    <property type="molecule type" value="Genomic_DNA"/>
</dbReference>
<dbReference type="PATRIC" id="fig|997347.4.peg.152"/>
<dbReference type="AlphaFoldDB" id="F9EJQ7"/>
<keyword evidence="2" id="KW-1185">Reference proteome</keyword>
<accession>F9EJQ7</accession>
<protein>
    <recommendedName>
        <fullName evidence="3">Restriction endonuclease</fullName>
    </recommendedName>
</protein>
<evidence type="ECO:0000313" key="2">
    <source>
        <dbReference type="Proteomes" id="UP000005392"/>
    </source>
</evidence>
<reference evidence="1 2" key="1">
    <citation type="submission" date="2011-05" db="EMBL/GenBank/DDBJ databases">
        <authorList>
            <person name="Muzny D."/>
            <person name="Qin X."/>
            <person name="Deng J."/>
            <person name="Jiang H."/>
            <person name="Liu Y."/>
            <person name="Qu J."/>
            <person name="Song X.-Z."/>
            <person name="Zhang L."/>
            <person name="Thornton R."/>
            <person name="Coyle M."/>
            <person name="Francisco L."/>
            <person name="Jackson L."/>
            <person name="Javaid M."/>
            <person name="Korchina V."/>
            <person name="Kovar C."/>
            <person name="Mata R."/>
            <person name="Mathew T."/>
            <person name="Ngo R."/>
            <person name="Nguyen L."/>
            <person name="Nguyen N."/>
            <person name="Okwuonu G."/>
            <person name="Ongeri F."/>
            <person name="Pham C."/>
            <person name="Simmons D."/>
            <person name="Wilczek-Boney K."/>
            <person name="Hale W."/>
            <person name="Jakkamsetti A."/>
            <person name="Pham P."/>
            <person name="Ruth R."/>
            <person name="San Lucas F."/>
            <person name="Warren J."/>
            <person name="Zhang J."/>
            <person name="Zhao Z."/>
            <person name="Zhou C."/>
            <person name="Zhu D."/>
            <person name="Lee S."/>
            <person name="Bess C."/>
            <person name="Blankenburg K."/>
            <person name="Forbes L."/>
            <person name="Fu Q."/>
            <person name="Gubbala S."/>
            <person name="Hirani K."/>
            <person name="Jayaseelan J.C."/>
            <person name="Lara F."/>
            <person name="Munidasa M."/>
            <person name="Palculict T."/>
            <person name="Patil S."/>
            <person name="Pu L.-L."/>
            <person name="Saada N."/>
            <person name="Tang L."/>
            <person name="Weissenberger G."/>
            <person name="Zhu Y."/>
            <person name="Hemphill L."/>
            <person name="Shang Y."/>
            <person name="Youmans B."/>
            <person name="Ayvaz T."/>
            <person name="Ross M."/>
            <person name="Santibanez J."/>
            <person name="Aqrawi P."/>
            <person name="Gross S."/>
            <person name="Joshi V."/>
            <person name="Fowler G."/>
            <person name="Nazareth L."/>
            <person name="Reid J."/>
            <person name="Worley K."/>
            <person name="Petrosino J."/>
            <person name="Highlander S."/>
            <person name="Gibbs R."/>
        </authorList>
    </citation>
    <scope>NUCLEOTIDE SEQUENCE [LARGE SCALE GENOMIC DNA]</scope>
    <source>
        <strain evidence="1 2">ATCC 51191</strain>
    </source>
</reference>
<dbReference type="Proteomes" id="UP000005392">
    <property type="component" value="Unassembled WGS sequence"/>
</dbReference>
<evidence type="ECO:0000313" key="1">
    <source>
        <dbReference type="EMBL" id="EGQ80805.1"/>
    </source>
</evidence>
<gene>
    <name evidence="1" type="ORF">HMPREF9094_0161</name>
</gene>
<dbReference type="HOGENOM" id="CLU_116206_0_0_0"/>